<reference evidence="1 2" key="1">
    <citation type="journal article" date="2020" name="Phytopathology">
        <title>Genome Sequence Resources of Colletotrichum truncatum, C. plurivorum, C. musicola, and C. sojae: Four Species Pathogenic to Soybean (Glycine max).</title>
        <authorList>
            <person name="Rogerio F."/>
            <person name="Boufleur T.R."/>
            <person name="Ciampi-Guillardi M."/>
            <person name="Sukno S.A."/>
            <person name="Thon M.R."/>
            <person name="Massola Junior N.S."/>
            <person name="Baroncelli R."/>
        </authorList>
    </citation>
    <scope>NUCLEOTIDE SEQUENCE [LARGE SCALE GENOMIC DNA]</scope>
    <source>
        <strain evidence="1 2">CMES1059</strain>
    </source>
</reference>
<evidence type="ECO:0000313" key="2">
    <source>
        <dbReference type="Proteomes" id="UP000805649"/>
    </source>
</evidence>
<protein>
    <submittedName>
        <fullName evidence="1">Uncharacterized protein</fullName>
    </submittedName>
</protein>
<dbReference type="Proteomes" id="UP000805649">
    <property type="component" value="Unassembled WGS sequence"/>
</dbReference>
<dbReference type="EMBL" id="VUJX02000005">
    <property type="protein sequence ID" value="KAL0936151.1"/>
    <property type="molecule type" value="Genomic_DNA"/>
</dbReference>
<comment type="caution">
    <text evidence="1">The sequence shown here is derived from an EMBL/GenBank/DDBJ whole genome shotgun (WGS) entry which is preliminary data.</text>
</comment>
<accession>A0ACC3YW37</accession>
<evidence type="ECO:0000313" key="1">
    <source>
        <dbReference type="EMBL" id="KAL0936151.1"/>
    </source>
</evidence>
<organism evidence="1 2">
    <name type="scientific">Colletotrichum truncatum</name>
    <name type="common">Anthracnose fungus</name>
    <name type="synonym">Colletotrichum capsici</name>
    <dbReference type="NCBI Taxonomy" id="5467"/>
    <lineage>
        <taxon>Eukaryota</taxon>
        <taxon>Fungi</taxon>
        <taxon>Dikarya</taxon>
        <taxon>Ascomycota</taxon>
        <taxon>Pezizomycotina</taxon>
        <taxon>Sordariomycetes</taxon>
        <taxon>Hypocreomycetidae</taxon>
        <taxon>Glomerellales</taxon>
        <taxon>Glomerellaceae</taxon>
        <taxon>Colletotrichum</taxon>
        <taxon>Colletotrichum truncatum species complex</taxon>
    </lineage>
</organism>
<sequence>MLLEGALLTDRMTITFSDSAANERPINPTPHRQIRANFDDDTITVYQAYSSAIADAAVESQRLDASPNFKLSRMTWIKPSWTWVLYRSGYSYKDHGQERILALKMTHDWFIDLLRQGALSCEDAIRGGKQVRIQWDPERDVRLEKLPYRSIQIGIPAATCQSWVEEGIVSIEDVTSRARELKRVLDDDPKISGEELLEMGLVPCEKEFVVPDDVQEILRMSEPRK</sequence>
<proteinExistence type="predicted"/>
<gene>
    <name evidence="1" type="ORF">CTRU02_208366</name>
</gene>
<keyword evidence="2" id="KW-1185">Reference proteome</keyword>
<name>A0ACC3YW37_COLTU</name>